<reference evidence="2" key="1">
    <citation type="submission" date="2016-11" db="UniProtKB">
        <authorList>
            <consortium name="WormBaseParasite"/>
        </authorList>
    </citation>
    <scope>IDENTIFICATION</scope>
    <source>
        <strain evidence="2">KR3021</strain>
    </source>
</reference>
<dbReference type="Proteomes" id="UP000095286">
    <property type="component" value="Unplaced"/>
</dbReference>
<organism evidence="1 2">
    <name type="scientific">Rhabditophanes sp. KR3021</name>
    <dbReference type="NCBI Taxonomy" id="114890"/>
    <lineage>
        <taxon>Eukaryota</taxon>
        <taxon>Metazoa</taxon>
        <taxon>Ecdysozoa</taxon>
        <taxon>Nematoda</taxon>
        <taxon>Chromadorea</taxon>
        <taxon>Rhabditida</taxon>
        <taxon>Tylenchina</taxon>
        <taxon>Panagrolaimomorpha</taxon>
        <taxon>Strongyloidoidea</taxon>
        <taxon>Alloionematidae</taxon>
        <taxon>Rhabditophanes</taxon>
    </lineage>
</organism>
<evidence type="ECO:0000313" key="1">
    <source>
        <dbReference type="Proteomes" id="UP000095286"/>
    </source>
</evidence>
<name>A0AC35U8V8_9BILA</name>
<evidence type="ECO:0000313" key="2">
    <source>
        <dbReference type="WBParaSite" id="RSKR_0000846000.1"/>
    </source>
</evidence>
<sequence>MLGQTVLEKLQPLKKFYIHTGNVNQHGDLKLQRFANSAEEFKACLSYLNIIQDSGVNEHGVLLLNSNSLTETPFERDDLKITLKIFLQEFDFTQIEKAVEGTLRELNTDNIEQLIVSFPMLDYPENVKTEEEEDKLFITEVMKLWKELEEFVKTHKVTNLGVADFSLNQLTQLFDQALIKPCVNHFNIDACCVVPPELHKYASENDIQLLTHNDPAPFPVAEAFKEICALKCTSATSCGTFHPTWAARYTAWVRRRSLMAAKGYIIEFTGEQEQTNH</sequence>
<dbReference type="WBParaSite" id="RSKR_0000846000.1">
    <property type="protein sequence ID" value="RSKR_0000846000.1"/>
    <property type="gene ID" value="RSKR_0000846000"/>
</dbReference>
<proteinExistence type="predicted"/>
<accession>A0AC35U8V8</accession>
<protein>
    <submittedName>
        <fullName evidence="2">GCS light chain</fullName>
    </submittedName>
</protein>